<protein>
    <submittedName>
        <fullName evidence="1">2-alkenal reductase (NADP(+)-dependent)</fullName>
    </submittedName>
</protein>
<name>A0A2U1P9T1_ARTAN</name>
<dbReference type="EMBL" id="PKPP01001467">
    <property type="protein sequence ID" value="PWA82487.1"/>
    <property type="molecule type" value="Genomic_DNA"/>
</dbReference>
<dbReference type="InterPro" id="IPR011032">
    <property type="entry name" value="GroES-like_sf"/>
</dbReference>
<reference evidence="1 2" key="1">
    <citation type="journal article" date="2018" name="Mol. Plant">
        <title>The genome of Artemisia annua provides insight into the evolution of Asteraceae family and artemisinin biosynthesis.</title>
        <authorList>
            <person name="Shen Q."/>
            <person name="Zhang L."/>
            <person name="Liao Z."/>
            <person name="Wang S."/>
            <person name="Yan T."/>
            <person name="Shi P."/>
            <person name="Liu M."/>
            <person name="Fu X."/>
            <person name="Pan Q."/>
            <person name="Wang Y."/>
            <person name="Lv Z."/>
            <person name="Lu X."/>
            <person name="Zhang F."/>
            <person name="Jiang W."/>
            <person name="Ma Y."/>
            <person name="Chen M."/>
            <person name="Hao X."/>
            <person name="Li L."/>
            <person name="Tang Y."/>
            <person name="Lv G."/>
            <person name="Zhou Y."/>
            <person name="Sun X."/>
            <person name="Brodelius P.E."/>
            <person name="Rose J.K.C."/>
            <person name="Tang K."/>
        </authorList>
    </citation>
    <scope>NUCLEOTIDE SEQUENCE [LARGE SCALE GENOMIC DNA]</scope>
    <source>
        <strain evidence="2">cv. Huhao1</strain>
        <tissue evidence="1">Leaf</tissue>
    </source>
</reference>
<evidence type="ECO:0000313" key="1">
    <source>
        <dbReference type="EMBL" id="PWA82487.1"/>
    </source>
</evidence>
<dbReference type="SUPFAM" id="SSF50129">
    <property type="entry name" value="GroES-like"/>
    <property type="match status" value="1"/>
</dbReference>
<gene>
    <name evidence="1" type="ORF">CTI12_AA177720</name>
</gene>
<dbReference type="OrthoDB" id="809632at2759"/>
<keyword evidence="2" id="KW-1185">Reference proteome</keyword>
<dbReference type="Proteomes" id="UP000245207">
    <property type="component" value="Unassembled WGS sequence"/>
</dbReference>
<sequence length="62" mass="7293">MEMIDNKQFVTIKTHIEDAPQEYMFEIRTQTISTLVLRGSNDVIVKALYFSIDPYQINRITI</sequence>
<dbReference type="Gene3D" id="3.90.180.10">
    <property type="entry name" value="Medium-chain alcohol dehydrogenases, catalytic domain"/>
    <property type="match status" value="1"/>
</dbReference>
<accession>A0A2U1P9T1</accession>
<organism evidence="1 2">
    <name type="scientific">Artemisia annua</name>
    <name type="common">Sweet wormwood</name>
    <dbReference type="NCBI Taxonomy" id="35608"/>
    <lineage>
        <taxon>Eukaryota</taxon>
        <taxon>Viridiplantae</taxon>
        <taxon>Streptophyta</taxon>
        <taxon>Embryophyta</taxon>
        <taxon>Tracheophyta</taxon>
        <taxon>Spermatophyta</taxon>
        <taxon>Magnoliopsida</taxon>
        <taxon>eudicotyledons</taxon>
        <taxon>Gunneridae</taxon>
        <taxon>Pentapetalae</taxon>
        <taxon>asterids</taxon>
        <taxon>campanulids</taxon>
        <taxon>Asterales</taxon>
        <taxon>Asteraceae</taxon>
        <taxon>Asteroideae</taxon>
        <taxon>Anthemideae</taxon>
        <taxon>Artemisiinae</taxon>
        <taxon>Artemisia</taxon>
    </lineage>
</organism>
<proteinExistence type="predicted"/>
<comment type="caution">
    <text evidence="1">The sequence shown here is derived from an EMBL/GenBank/DDBJ whole genome shotgun (WGS) entry which is preliminary data.</text>
</comment>
<evidence type="ECO:0000313" key="2">
    <source>
        <dbReference type="Proteomes" id="UP000245207"/>
    </source>
</evidence>
<dbReference type="AlphaFoldDB" id="A0A2U1P9T1"/>